<dbReference type="Proteomes" id="UP000192434">
    <property type="component" value="Unassembled WGS sequence"/>
</dbReference>
<protein>
    <submittedName>
        <fullName evidence="2">Uncharacterized protein</fullName>
    </submittedName>
</protein>
<feature type="compositionally biased region" description="Polar residues" evidence="1">
    <location>
        <begin position="15"/>
        <end position="26"/>
    </location>
</feature>
<reference evidence="2 3" key="1">
    <citation type="submission" date="2016-12" db="EMBL/GenBank/DDBJ databases">
        <title>The new phylogeny of genus Mycobacterium.</title>
        <authorList>
            <person name="Tortoli E."/>
            <person name="Trovato A."/>
            <person name="Cirillo D.M."/>
        </authorList>
    </citation>
    <scope>NUCLEOTIDE SEQUENCE [LARGE SCALE GENOMIC DNA]</scope>
    <source>
        <strain evidence="2 3">CCUG 66554</strain>
    </source>
</reference>
<feature type="compositionally biased region" description="Basic and acidic residues" evidence="1">
    <location>
        <begin position="68"/>
        <end position="77"/>
    </location>
</feature>
<evidence type="ECO:0000256" key="1">
    <source>
        <dbReference type="SAM" id="MobiDB-lite"/>
    </source>
</evidence>
<feature type="region of interest" description="Disordered" evidence="1">
    <location>
        <begin position="1"/>
        <end position="77"/>
    </location>
</feature>
<sequence length="77" mass="8127">MAGQRTEIAGLATRVNHSGHNPATSGGVQGGFSAALINFGTATSESRPPTSPSVRPRSRVSSTTHMTHWTEPEGQRR</sequence>
<dbReference type="AlphaFoldDB" id="A0A1X0J1J7"/>
<name>A0A1X0J1J7_9MYCO</name>
<accession>A0A1X0J1J7</accession>
<evidence type="ECO:0000313" key="3">
    <source>
        <dbReference type="Proteomes" id="UP000192434"/>
    </source>
</evidence>
<organism evidence="2 3">
    <name type="scientific">Mycobacteroides saopaulense</name>
    <dbReference type="NCBI Taxonomy" id="1578165"/>
    <lineage>
        <taxon>Bacteria</taxon>
        <taxon>Bacillati</taxon>
        <taxon>Actinomycetota</taxon>
        <taxon>Actinomycetes</taxon>
        <taxon>Mycobacteriales</taxon>
        <taxon>Mycobacteriaceae</taxon>
        <taxon>Mycobacteroides</taxon>
    </lineage>
</organism>
<proteinExistence type="predicted"/>
<feature type="compositionally biased region" description="Low complexity" evidence="1">
    <location>
        <begin position="43"/>
        <end position="64"/>
    </location>
</feature>
<dbReference type="EMBL" id="MVII01000018">
    <property type="protein sequence ID" value="ORB55502.1"/>
    <property type="molecule type" value="Genomic_DNA"/>
</dbReference>
<gene>
    <name evidence="2" type="ORF">BST43_15025</name>
</gene>
<dbReference type="OrthoDB" id="4763206at2"/>
<comment type="caution">
    <text evidence="2">The sequence shown here is derived from an EMBL/GenBank/DDBJ whole genome shotgun (WGS) entry which is preliminary data.</text>
</comment>
<evidence type="ECO:0000313" key="2">
    <source>
        <dbReference type="EMBL" id="ORB55502.1"/>
    </source>
</evidence>